<protein>
    <recommendedName>
        <fullName evidence="4">Cytochrome c domain-containing protein</fullName>
    </recommendedName>
</protein>
<name>A0ABQ3VCR0_9CHLR</name>
<proteinExistence type="predicted"/>
<accession>A0ABQ3VCR0</accession>
<comment type="caution">
    <text evidence="2">The sequence shown here is derived from an EMBL/GenBank/DDBJ whole genome shotgun (WGS) entry which is preliminary data.</text>
</comment>
<evidence type="ECO:0008006" key="4">
    <source>
        <dbReference type="Google" id="ProtNLM"/>
    </source>
</evidence>
<feature type="region of interest" description="Disordered" evidence="1">
    <location>
        <begin position="1"/>
        <end position="23"/>
    </location>
</feature>
<evidence type="ECO:0000313" key="2">
    <source>
        <dbReference type="EMBL" id="GHO83927.1"/>
    </source>
</evidence>
<gene>
    <name evidence="2" type="ORF">KSZ_19330</name>
</gene>
<reference evidence="2 3" key="1">
    <citation type="journal article" date="2021" name="Int. J. Syst. Evol. Microbiol.">
        <title>Reticulibacter mediterranei gen. nov., sp. nov., within the new family Reticulibacteraceae fam. nov., and Ktedonospora formicarum gen. nov., sp. nov., Ktedonobacter robiniae sp. nov., Dictyobacter formicarum sp. nov. and Dictyobacter arantiisoli sp. nov., belonging to the class Ktedonobacteria.</title>
        <authorList>
            <person name="Yabe S."/>
            <person name="Zheng Y."/>
            <person name="Wang C.M."/>
            <person name="Sakai Y."/>
            <person name="Abe K."/>
            <person name="Yokota A."/>
            <person name="Donadio S."/>
            <person name="Cavaletti L."/>
            <person name="Monciardini P."/>
        </authorList>
    </citation>
    <scope>NUCLEOTIDE SEQUENCE [LARGE SCALE GENOMIC DNA]</scope>
    <source>
        <strain evidence="2 3">SOSP1-9</strain>
    </source>
</reference>
<dbReference type="EMBL" id="BNJJ01000004">
    <property type="protein sequence ID" value="GHO83927.1"/>
    <property type="molecule type" value="Genomic_DNA"/>
</dbReference>
<evidence type="ECO:0000313" key="3">
    <source>
        <dbReference type="Proteomes" id="UP000635565"/>
    </source>
</evidence>
<keyword evidence="3" id="KW-1185">Reference proteome</keyword>
<evidence type="ECO:0000256" key="1">
    <source>
        <dbReference type="SAM" id="MobiDB-lite"/>
    </source>
</evidence>
<dbReference type="Proteomes" id="UP000635565">
    <property type="component" value="Unassembled WGS sequence"/>
</dbReference>
<sequence>MQRVLRWDGIVPQKKDGSDTQMTPDDIRAIKAYVEANASSLRRSILPGKAKHPAMIPNAQRPLYAPG</sequence>
<organism evidence="2 3">
    <name type="scientific">Dictyobacter formicarum</name>
    <dbReference type="NCBI Taxonomy" id="2778368"/>
    <lineage>
        <taxon>Bacteria</taxon>
        <taxon>Bacillati</taxon>
        <taxon>Chloroflexota</taxon>
        <taxon>Ktedonobacteria</taxon>
        <taxon>Ktedonobacterales</taxon>
        <taxon>Dictyobacteraceae</taxon>
        <taxon>Dictyobacter</taxon>
    </lineage>
</organism>